<evidence type="ECO:0000259" key="9">
    <source>
        <dbReference type="Pfam" id="PF02687"/>
    </source>
</evidence>
<dbReference type="AlphaFoldDB" id="K0JZ11"/>
<gene>
    <name evidence="10" type="ordered locus">BN6_40790</name>
</gene>
<keyword evidence="11" id="KW-1185">Reference proteome</keyword>
<evidence type="ECO:0000313" key="11">
    <source>
        <dbReference type="Proteomes" id="UP000006281"/>
    </source>
</evidence>
<evidence type="ECO:0000256" key="5">
    <source>
        <dbReference type="ARBA" id="ARBA00023136"/>
    </source>
</evidence>
<dbReference type="InterPro" id="IPR050250">
    <property type="entry name" value="Macrolide_Exporter_MacB"/>
</dbReference>
<dbReference type="PANTHER" id="PTHR30572">
    <property type="entry name" value="MEMBRANE COMPONENT OF TRANSPORTER-RELATED"/>
    <property type="match status" value="1"/>
</dbReference>
<evidence type="ECO:0000256" key="3">
    <source>
        <dbReference type="ARBA" id="ARBA00022692"/>
    </source>
</evidence>
<dbReference type="GO" id="GO:0022857">
    <property type="term" value="F:transmembrane transporter activity"/>
    <property type="evidence" value="ECO:0007669"/>
    <property type="project" value="TreeGrafter"/>
</dbReference>
<keyword evidence="3 8" id="KW-0812">Transmembrane</keyword>
<dbReference type="PATRIC" id="fig|1179773.3.peg.4084"/>
<keyword evidence="2" id="KW-1003">Cell membrane</keyword>
<dbReference type="STRING" id="1179773.BN6_40790"/>
<feature type="transmembrane region" description="Helical" evidence="8">
    <location>
        <begin position="20"/>
        <end position="42"/>
    </location>
</feature>
<evidence type="ECO:0000256" key="2">
    <source>
        <dbReference type="ARBA" id="ARBA00022475"/>
    </source>
</evidence>
<keyword evidence="4 8" id="KW-1133">Transmembrane helix</keyword>
<dbReference type="KEGG" id="sesp:BN6_40790"/>
<feature type="transmembrane region" description="Helical" evidence="8">
    <location>
        <begin position="736"/>
        <end position="759"/>
    </location>
</feature>
<accession>K0JZ11</accession>
<dbReference type="HOGENOM" id="CLU_360826_0_0_11"/>
<feature type="domain" description="ABC3 transporter permease C-terminal" evidence="9">
    <location>
        <begin position="640"/>
        <end position="755"/>
    </location>
</feature>
<keyword evidence="5 8" id="KW-0472">Membrane</keyword>
<dbReference type="Proteomes" id="UP000006281">
    <property type="component" value="Chromosome"/>
</dbReference>
<evidence type="ECO:0000256" key="7">
    <source>
        <dbReference type="SAM" id="MobiDB-lite"/>
    </source>
</evidence>
<dbReference type="PANTHER" id="PTHR30572:SF4">
    <property type="entry name" value="ABC TRANSPORTER PERMEASE YTRF"/>
    <property type="match status" value="1"/>
</dbReference>
<dbReference type="InterPro" id="IPR003838">
    <property type="entry name" value="ABC3_permease_C"/>
</dbReference>
<evidence type="ECO:0000256" key="1">
    <source>
        <dbReference type="ARBA" id="ARBA00004651"/>
    </source>
</evidence>
<feature type="domain" description="ABC3 transporter permease C-terminal" evidence="9">
    <location>
        <begin position="237"/>
        <end position="349"/>
    </location>
</feature>
<evidence type="ECO:0000256" key="6">
    <source>
        <dbReference type="ARBA" id="ARBA00038076"/>
    </source>
</evidence>
<feature type="transmembrane region" description="Helical" evidence="8">
    <location>
        <begin position="230"/>
        <end position="259"/>
    </location>
</feature>
<dbReference type="eggNOG" id="COG0577">
    <property type="taxonomic scope" value="Bacteria"/>
</dbReference>
<feature type="transmembrane region" description="Helical" evidence="8">
    <location>
        <begin position="286"/>
        <end position="309"/>
    </location>
</feature>
<feature type="transmembrane region" description="Helical" evidence="8">
    <location>
        <begin position="681"/>
        <end position="707"/>
    </location>
</feature>
<protein>
    <recommendedName>
        <fullName evidence="9">ABC3 transporter permease C-terminal domain-containing protein</fullName>
    </recommendedName>
</protein>
<dbReference type="OrthoDB" id="3207485at2"/>
<dbReference type="BioCyc" id="SESP1179773:BN6_RS19745-MONOMER"/>
<feature type="transmembrane region" description="Helical" evidence="8">
    <location>
        <begin position="400"/>
        <end position="421"/>
    </location>
</feature>
<feature type="region of interest" description="Disordered" evidence="7">
    <location>
        <begin position="437"/>
        <end position="462"/>
    </location>
</feature>
<sequence length="770" mass="78003">MSALGRVVRSGVGRRRVQAVVIGLATMMAVTASVLGGSLLVASSAPFDTAFAEQRGAHVTAQYTGEPRPAALPEVTATAGPFPTVTATPDGLGTDRAPLAVVGRADPGGPVDVVAVSAGRWVSGPGEIVLAGGGTGAERLLGKEIRFAELDATLTVVGVARSVGRTAEAWVLPDVLATPEGYQVLYRLAAADTTERVDAGIAAIKAAGGGFVEGRSWLVVRHDLVRETAVFVPFLVAFGVLGLVMSVLVVGNVVAGAVASGTRRIGVLKALGFTPAQVVRAYLGQALIPAAIGTALGVVAGNLLALPVLADTGEVFGTTVRPVDPLVDALVVVGALGVVAVTGLAAAWRAGRLRTVDALAVGRTPRPGRGRWAGRVAARLPLHRPAGLGLVRPFARPARALGLVAAVVFGTTAVTFAVGLGSSLSALETARRPDATDVAIGGSGPGGLATPPTARPEPGTAPPATRAVDAGAVAAAIDAQPGTAARYGITRTRATVPGVAGSVLALGFSGDTSHSNYHLISGTWFRAPGEAVVPSAFLFTSGKRVGDTLTVRERDRSVRLRIVGEVFDTRHDGLQVFADAASFSETRPTSFHVTTEPGTDLDAYLAGLNAALAPLGSDARPGRTAGFSDTLVLIGGLTAVLTLMLVVVAGLGVLNTVLLDTRERVRDLGVHKALGMTPRQTVLMVVCSIVPTGLVGGVIGVPVGVALHEAIVPAMGRSAGTELPASAYAVYHPAELALFVVGGLLIAVLGSLLPAGWAARTRTANALRAE</sequence>
<dbReference type="Pfam" id="PF02687">
    <property type="entry name" value="FtsX"/>
    <property type="match status" value="2"/>
</dbReference>
<comment type="similarity">
    <text evidence="6">Belongs to the ABC-4 integral membrane protein family.</text>
</comment>
<reference evidence="10 11" key="1">
    <citation type="journal article" date="2012" name="BMC Genomics">
        <title>Complete genome sequence of Saccharothrix espanaensis DSM 44229T and comparison to the other completely sequenced Pseudonocardiaceae.</title>
        <authorList>
            <person name="Strobel T."/>
            <person name="Al-Dilaimi A."/>
            <person name="Blom J."/>
            <person name="Gessner A."/>
            <person name="Kalinowski J."/>
            <person name="Luzhetska M."/>
            <person name="Puhler A."/>
            <person name="Szczepanowski R."/>
            <person name="Bechthold A."/>
            <person name="Ruckert C."/>
        </authorList>
    </citation>
    <scope>NUCLEOTIDE SEQUENCE [LARGE SCALE GENOMIC DNA]</scope>
    <source>
        <strain evidence="11">ATCC 51144 / DSM 44229 / JCM 9112 / NBRC 15066 / NRRL 15764</strain>
    </source>
</reference>
<feature type="transmembrane region" description="Helical" evidence="8">
    <location>
        <begin position="631"/>
        <end position="660"/>
    </location>
</feature>
<organism evidence="10 11">
    <name type="scientific">Saccharothrix espanaensis (strain ATCC 51144 / DSM 44229 / JCM 9112 / NBRC 15066 / NRRL 15764)</name>
    <dbReference type="NCBI Taxonomy" id="1179773"/>
    <lineage>
        <taxon>Bacteria</taxon>
        <taxon>Bacillati</taxon>
        <taxon>Actinomycetota</taxon>
        <taxon>Actinomycetes</taxon>
        <taxon>Pseudonocardiales</taxon>
        <taxon>Pseudonocardiaceae</taxon>
        <taxon>Saccharothrix</taxon>
    </lineage>
</organism>
<feature type="transmembrane region" description="Helical" evidence="8">
    <location>
        <begin position="329"/>
        <end position="348"/>
    </location>
</feature>
<dbReference type="EMBL" id="HE804045">
    <property type="protein sequence ID" value="CCH31366.1"/>
    <property type="molecule type" value="Genomic_DNA"/>
</dbReference>
<evidence type="ECO:0000256" key="4">
    <source>
        <dbReference type="ARBA" id="ARBA00022989"/>
    </source>
</evidence>
<evidence type="ECO:0000313" key="10">
    <source>
        <dbReference type="EMBL" id="CCH31366.1"/>
    </source>
</evidence>
<dbReference type="RefSeq" id="WP_015101478.1">
    <property type="nucleotide sequence ID" value="NC_019673.1"/>
</dbReference>
<evidence type="ECO:0000256" key="8">
    <source>
        <dbReference type="SAM" id="Phobius"/>
    </source>
</evidence>
<dbReference type="GO" id="GO:0005886">
    <property type="term" value="C:plasma membrane"/>
    <property type="evidence" value="ECO:0007669"/>
    <property type="project" value="UniProtKB-SubCell"/>
</dbReference>
<name>K0JZ11_SACES</name>
<proteinExistence type="inferred from homology"/>
<comment type="subcellular location">
    <subcellularLocation>
        <location evidence="1">Cell membrane</location>
        <topology evidence="1">Multi-pass membrane protein</topology>
    </subcellularLocation>
</comment>